<dbReference type="InterPro" id="IPR049704">
    <property type="entry name" value="Aminotrans_3_PPA_site"/>
</dbReference>
<proteinExistence type="inferred from homology"/>
<evidence type="ECO:0000256" key="5">
    <source>
        <dbReference type="RuleBase" id="RU003560"/>
    </source>
</evidence>
<dbReference type="GO" id="GO:0009016">
    <property type="term" value="F:succinyldiaminopimelate transaminase activity"/>
    <property type="evidence" value="ECO:0007669"/>
    <property type="project" value="UniProtKB-EC"/>
</dbReference>
<protein>
    <submittedName>
        <fullName evidence="6">N-succinyldiaminopimelate-aminotransferase / acetylornithine transaminase</fullName>
        <ecNumber evidence="6">2.6.1.11</ecNumber>
        <ecNumber evidence="6">2.6.1.17</ecNumber>
    </submittedName>
</protein>
<dbReference type="InterPro" id="IPR005814">
    <property type="entry name" value="Aminotrans_3"/>
</dbReference>
<reference evidence="6 7" key="3">
    <citation type="submission" date="2019-09" db="EMBL/GenBank/DDBJ databases">
        <title>Taxonomic note: a critical rebuttal of the proposed division of the genus Arcobacter into six genera, emended descriptions of Arcobacter anaerophilus and the genus Arcobacter, and an assessment of genus-level boundaries for Epsilonproteobacteria using in silico genomic comparator tools.</title>
        <authorList>
            <person name="On S.L.W."/>
            <person name="Miller W.G."/>
            <person name="Biggs P."/>
            <person name="Cornelius A."/>
            <person name="Vandamme P."/>
        </authorList>
    </citation>
    <scope>NUCLEOTIDE SEQUENCE [LARGE SCALE GENOMIC DNA]</scope>
    <source>
        <strain evidence="6 7">LMG 26638</strain>
    </source>
</reference>
<dbReference type="Gene3D" id="3.40.640.10">
    <property type="entry name" value="Type I PLP-dependent aspartate aminotransferase-like (Major domain)"/>
    <property type="match status" value="1"/>
</dbReference>
<evidence type="ECO:0000256" key="3">
    <source>
        <dbReference type="ARBA" id="ARBA00022679"/>
    </source>
</evidence>
<reference evidence="6 7" key="2">
    <citation type="submission" date="2019-09" db="EMBL/GenBank/DDBJ databases">
        <title>Complete genome sequencing of four Arcobacter species reveals a diverse suite of mobile elements.</title>
        <authorList>
            <person name="Miller W.G."/>
            <person name="Yee E."/>
            <person name="Bono J.L."/>
        </authorList>
    </citation>
    <scope>NUCLEOTIDE SEQUENCE [LARGE SCALE GENOMIC DNA]</scope>
    <source>
        <strain evidence="6 7">LMG 26638</strain>
    </source>
</reference>
<dbReference type="RefSeq" id="WP_130234214.1">
    <property type="nucleotide sequence ID" value="NZ_BMEF01000016.1"/>
</dbReference>
<dbReference type="PANTHER" id="PTHR11986">
    <property type="entry name" value="AMINOTRANSFERASE CLASS III"/>
    <property type="match status" value="1"/>
</dbReference>
<gene>
    <name evidence="6" type="primary">argD</name>
    <name evidence="6" type="ORF">APAC_2257</name>
</gene>
<dbReference type="EC" id="2.6.1.11" evidence="6"/>
<dbReference type="InterPro" id="IPR015421">
    <property type="entry name" value="PyrdxlP-dep_Trfase_major"/>
</dbReference>
<dbReference type="InterPro" id="IPR015422">
    <property type="entry name" value="PyrdxlP-dep_Trfase_small"/>
</dbReference>
<dbReference type="FunFam" id="3.40.640.10:FF:000004">
    <property type="entry name" value="Acetylornithine aminotransferase"/>
    <property type="match status" value="1"/>
</dbReference>
<dbReference type="GO" id="GO:0042802">
    <property type="term" value="F:identical protein binding"/>
    <property type="evidence" value="ECO:0007669"/>
    <property type="project" value="TreeGrafter"/>
</dbReference>
<organism evidence="6 7">
    <name type="scientific">Malaciobacter pacificus</name>
    <dbReference type="NCBI Taxonomy" id="1080223"/>
    <lineage>
        <taxon>Bacteria</taxon>
        <taxon>Pseudomonadati</taxon>
        <taxon>Campylobacterota</taxon>
        <taxon>Epsilonproteobacteria</taxon>
        <taxon>Campylobacterales</taxon>
        <taxon>Arcobacteraceae</taxon>
        <taxon>Malaciobacter</taxon>
    </lineage>
</organism>
<dbReference type="Proteomes" id="UP000322726">
    <property type="component" value="Chromosome"/>
</dbReference>
<keyword evidence="2 6" id="KW-0032">Aminotransferase</keyword>
<name>A0A5C2HAR0_9BACT</name>
<comment type="similarity">
    <text evidence="5">Belongs to the class-III pyridoxal-phosphate-dependent aminotransferase family.</text>
</comment>
<dbReference type="OrthoDB" id="9801834at2"/>
<dbReference type="EMBL" id="CP035928">
    <property type="protein sequence ID" value="QEP35318.1"/>
    <property type="molecule type" value="Genomic_DNA"/>
</dbReference>
<dbReference type="Gene3D" id="3.90.1150.10">
    <property type="entry name" value="Aspartate Aminotransferase, domain 1"/>
    <property type="match status" value="1"/>
</dbReference>
<dbReference type="EC" id="2.6.1.17" evidence="6"/>
<dbReference type="GO" id="GO:0003992">
    <property type="term" value="F:N2-acetyl-L-ornithine:2-oxoglutarate 5-aminotransferase activity"/>
    <property type="evidence" value="ECO:0007669"/>
    <property type="project" value="UniProtKB-EC"/>
</dbReference>
<dbReference type="PANTHER" id="PTHR11986:SF79">
    <property type="entry name" value="ACETYLORNITHINE AMINOTRANSFERASE, MITOCHONDRIAL"/>
    <property type="match status" value="1"/>
</dbReference>
<evidence type="ECO:0000313" key="7">
    <source>
        <dbReference type="Proteomes" id="UP000322726"/>
    </source>
</evidence>
<dbReference type="CDD" id="cd00610">
    <property type="entry name" value="OAT_like"/>
    <property type="match status" value="1"/>
</dbReference>
<dbReference type="PIRSF" id="PIRSF000521">
    <property type="entry name" value="Transaminase_4ab_Lys_Orn"/>
    <property type="match status" value="1"/>
</dbReference>
<sequence>MLEQIDKDYVLHTYARNYVNFKKGVNATLFDDQDKDYIDFTSGIAVVSVGHGNKRVADKIYEQVSNITHISNLYAIEPQAMLAKKLAELSGYDIRTFFSNSGAEANEGAIKIARKYGETKFKNKKYKVLTLENSFHGRTITTVKATGQESMHASHFSPYPDGFSYKNAIKDLYSSIDDETVAVMIELVQGEGGVQPFDKQEVQELAKFLKEKEILLIIDEVQTGVYRTGEFLASNLYEIEPDIITLAKGLGGGVPIGAVLTKHKDIFSPGDHGSTFGGNYLVTTAALEVLNILEEHKDAGTLDETMIYFNDKLNEIYKNNSELFTQNVGLGLIKGLRVKDADTLAAIIKSAFECGVLVLKAGKNTLRLLPPLTISKEEMNEGFKRLQNALDKIK</sequence>
<evidence type="ECO:0000256" key="2">
    <source>
        <dbReference type="ARBA" id="ARBA00022576"/>
    </source>
</evidence>
<accession>A0A5C2HAR0</accession>
<keyword evidence="4 5" id="KW-0663">Pyridoxal phosphate</keyword>
<dbReference type="Pfam" id="PF00202">
    <property type="entry name" value="Aminotran_3"/>
    <property type="match status" value="1"/>
</dbReference>
<dbReference type="PROSITE" id="PS00600">
    <property type="entry name" value="AA_TRANSFER_CLASS_3"/>
    <property type="match status" value="1"/>
</dbReference>
<dbReference type="GO" id="GO:0030170">
    <property type="term" value="F:pyridoxal phosphate binding"/>
    <property type="evidence" value="ECO:0007669"/>
    <property type="project" value="InterPro"/>
</dbReference>
<dbReference type="InterPro" id="IPR050103">
    <property type="entry name" value="Class-III_PLP-dep_AT"/>
</dbReference>
<keyword evidence="3 6" id="KW-0808">Transferase</keyword>
<evidence type="ECO:0000256" key="1">
    <source>
        <dbReference type="ARBA" id="ARBA00001933"/>
    </source>
</evidence>
<reference evidence="7" key="1">
    <citation type="submission" date="2019-09" db="EMBL/GenBank/DDBJ databases">
        <title>Complete genome sequencing of four Arcobacter species reveals a diverse suite of mobile elements.</title>
        <authorList>
            <person name="On S.L.W."/>
            <person name="Miller W.G."/>
            <person name="Biggs P."/>
            <person name="Cornelius A."/>
            <person name="Vandamme P."/>
        </authorList>
    </citation>
    <scope>NUCLEOTIDE SEQUENCE [LARGE SCALE GENOMIC DNA]</scope>
    <source>
        <strain evidence="7">LMG 26638</strain>
    </source>
</reference>
<dbReference type="SUPFAM" id="SSF53383">
    <property type="entry name" value="PLP-dependent transferases"/>
    <property type="match status" value="1"/>
</dbReference>
<evidence type="ECO:0000256" key="4">
    <source>
        <dbReference type="ARBA" id="ARBA00022898"/>
    </source>
</evidence>
<evidence type="ECO:0000313" key="6">
    <source>
        <dbReference type="EMBL" id="QEP35318.1"/>
    </source>
</evidence>
<dbReference type="InterPro" id="IPR015424">
    <property type="entry name" value="PyrdxlP-dep_Trfase"/>
</dbReference>
<dbReference type="AlphaFoldDB" id="A0A5C2HAR0"/>
<keyword evidence="7" id="KW-1185">Reference proteome</keyword>
<dbReference type="KEGG" id="apai:APAC_2257"/>
<comment type="cofactor">
    <cofactor evidence="1">
        <name>pyridoxal 5'-phosphate</name>
        <dbReference type="ChEBI" id="CHEBI:597326"/>
    </cofactor>
</comment>